<organism evidence="10 11">
    <name type="scientific">Pseudonocardia spirodelae</name>
    <dbReference type="NCBI Taxonomy" id="3133431"/>
    <lineage>
        <taxon>Bacteria</taxon>
        <taxon>Bacillati</taxon>
        <taxon>Actinomycetota</taxon>
        <taxon>Actinomycetes</taxon>
        <taxon>Pseudonocardiales</taxon>
        <taxon>Pseudonocardiaceae</taxon>
        <taxon>Pseudonocardia</taxon>
    </lineage>
</organism>
<dbReference type="InterPro" id="IPR020846">
    <property type="entry name" value="MFS_dom"/>
</dbReference>
<feature type="compositionally biased region" description="Low complexity" evidence="7">
    <location>
        <begin position="592"/>
        <end position="620"/>
    </location>
</feature>
<gene>
    <name evidence="10" type="ORF">WJX68_20575</name>
</gene>
<dbReference type="CDD" id="cd17502">
    <property type="entry name" value="MFS_Azr1_MDR_like"/>
    <property type="match status" value="1"/>
</dbReference>
<keyword evidence="4 8" id="KW-0812">Transmembrane</keyword>
<dbReference type="Gene3D" id="1.20.1720.10">
    <property type="entry name" value="Multidrug resistance protein D"/>
    <property type="match status" value="1"/>
</dbReference>
<evidence type="ECO:0000256" key="5">
    <source>
        <dbReference type="ARBA" id="ARBA00022989"/>
    </source>
</evidence>
<dbReference type="InterPro" id="IPR013784">
    <property type="entry name" value="Carb-bd-like_fold"/>
</dbReference>
<keyword evidence="6 8" id="KW-0472">Membrane</keyword>
<accession>A0ABU8TBN9</accession>
<reference evidence="10 11" key="1">
    <citation type="submission" date="2024-03" db="EMBL/GenBank/DDBJ databases">
        <title>Draft genome sequence of Pseudonocardia sp. DW16-2.</title>
        <authorList>
            <person name="Duangmal K."/>
        </authorList>
    </citation>
    <scope>NUCLEOTIDE SEQUENCE [LARGE SCALE GENOMIC DNA]</scope>
    <source>
        <strain evidence="10 11">DW16-2</strain>
    </source>
</reference>
<feature type="domain" description="Major facilitator superfamily (MFS) profile" evidence="9">
    <location>
        <begin position="27"/>
        <end position="545"/>
    </location>
</feature>
<keyword evidence="2" id="KW-0813">Transport</keyword>
<dbReference type="SUPFAM" id="SSF49452">
    <property type="entry name" value="Starch-binding domain-like"/>
    <property type="match status" value="2"/>
</dbReference>
<keyword evidence="11" id="KW-1185">Reference proteome</keyword>
<evidence type="ECO:0000256" key="2">
    <source>
        <dbReference type="ARBA" id="ARBA00022448"/>
    </source>
</evidence>
<proteinExistence type="predicted"/>
<feature type="transmembrane region" description="Helical" evidence="8">
    <location>
        <begin position="217"/>
        <end position="236"/>
    </location>
</feature>
<comment type="caution">
    <text evidence="10">The sequence shown here is derived from an EMBL/GenBank/DDBJ whole genome shotgun (WGS) entry which is preliminary data.</text>
</comment>
<feature type="transmembrane region" description="Helical" evidence="8">
    <location>
        <begin position="24"/>
        <end position="49"/>
    </location>
</feature>
<dbReference type="Pfam" id="PF13620">
    <property type="entry name" value="CarboxypepD_reg"/>
    <property type="match status" value="3"/>
</dbReference>
<evidence type="ECO:0000256" key="1">
    <source>
        <dbReference type="ARBA" id="ARBA00004651"/>
    </source>
</evidence>
<dbReference type="SUPFAM" id="SSF103473">
    <property type="entry name" value="MFS general substrate transporter"/>
    <property type="match status" value="1"/>
</dbReference>
<feature type="region of interest" description="Disordered" evidence="7">
    <location>
        <begin position="900"/>
        <end position="937"/>
    </location>
</feature>
<feature type="transmembrane region" description="Helical" evidence="8">
    <location>
        <begin position="383"/>
        <end position="403"/>
    </location>
</feature>
<dbReference type="InterPro" id="IPR004638">
    <property type="entry name" value="EmrB-like"/>
</dbReference>
<keyword evidence="5 8" id="KW-1133">Transmembrane helix</keyword>
<dbReference type="InterPro" id="IPR008969">
    <property type="entry name" value="CarboxyPept-like_regulatory"/>
</dbReference>
<feature type="compositionally biased region" description="Basic and acidic residues" evidence="7">
    <location>
        <begin position="923"/>
        <end position="937"/>
    </location>
</feature>
<feature type="transmembrane region" description="Helical" evidence="8">
    <location>
        <begin position="521"/>
        <end position="540"/>
    </location>
</feature>
<feature type="region of interest" description="Disordered" evidence="7">
    <location>
        <begin position="561"/>
        <end position="664"/>
    </location>
</feature>
<evidence type="ECO:0000256" key="6">
    <source>
        <dbReference type="ARBA" id="ARBA00023136"/>
    </source>
</evidence>
<feature type="transmembrane region" description="Helical" evidence="8">
    <location>
        <begin position="61"/>
        <end position="80"/>
    </location>
</feature>
<feature type="transmembrane region" description="Helical" evidence="8">
    <location>
        <begin position="184"/>
        <end position="205"/>
    </location>
</feature>
<dbReference type="EMBL" id="JBBJUP010000019">
    <property type="protein sequence ID" value="MEJ8281344.1"/>
    <property type="molecule type" value="Genomic_DNA"/>
</dbReference>
<dbReference type="RefSeq" id="WP_340293517.1">
    <property type="nucleotide sequence ID" value="NZ_JBBJUP010000019.1"/>
</dbReference>
<evidence type="ECO:0000259" key="9">
    <source>
        <dbReference type="PROSITE" id="PS50850"/>
    </source>
</evidence>
<dbReference type="PROSITE" id="PS50850">
    <property type="entry name" value="MFS"/>
    <property type="match status" value="1"/>
</dbReference>
<protein>
    <submittedName>
        <fullName evidence="10">DHA2 family efflux MFS transporter permease subunit</fullName>
    </submittedName>
</protein>
<keyword evidence="3" id="KW-1003">Cell membrane</keyword>
<dbReference type="NCBIfam" id="TIGR00711">
    <property type="entry name" value="efflux_EmrB"/>
    <property type="match status" value="1"/>
</dbReference>
<evidence type="ECO:0000313" key="11">
    <source>
        <dbReference type="Proteomes" id="UP001364211"/>
    </source>
</evidence>
<evidence type="ECO:0000313" key="10">
    <source>
        <dbReference type="EMBL" id="MEJ8281344.1"/>
    </source>
</evidence>
<dbReference type="Gene3D" id="1.20.1250.20">
    <property type="entry name" value="MFS general substrate transporter like domains"/>
    <property type="match status" value="1"/>
</dbReference>
<dbReference type="SUPFAM" id="SSF49464">
    <property type="entry name" value="Carboxypeptidase regulatory domain-like"/>
    <property type="match status" value="1"/>
</dbReference>
<dbReference type="PANTHER" id="PTHR23501">
    <property type="entry name" value="MAJOR FACILITATOR SUPERFAMILY"/>
    <property type="match status" value="1"/>
</dbReference>
<feature type="transmembrane region" description="Helical" evidence="8">
    <location>
        <begin position="322"/>
        <end position="340"/>
    </location>
</feature>
<feature type="transmembrane region" description="Helical" evidence="8">
    <location>
        <begin position="120"/>
        <end position="141"/>
    </location>
</feature>
<dbReference type="PANTHER" id="PTHR23501:SF197">
    <property type="entry name" value="COMD"/>
    <property type="match status" value="1"/>
</dbReference>
<feature type="transmembrane region" description="Helical" evidence="8">
    <location>
        <begin position="352"/>
        <end position="371"/>
    </location>
</feature>
<feature type="transmembrane region" description="Helical" evidence="8">
    <location>
        <begin position="285"/>
        <end position="310"/>
    </location>
</feature>
<dbReference type="Gene3D" id="2.60.40.1120">
    <property type="entry name" value="Carboxypeptidase-like, regulatory domain"/>
    <property type="match status" value="3"/>
</dbReference>
<feature type="transmembrane region" description="Helical" evidence="8">
    <location>
        <begin position="153"/>
        <end position="172"/>
    </location>
</feature>
<dbReference type="InterPro" id="IPR036259">
    <property type="entry name" value="MFS_trans_sf"/>
</dbReference>
<comment type="subcellular location">
    <subcellularLocation>
        <location evidence="1">Cell membrane</location>
        <topology evidence="1">Multi-pass membrane protein</topology>
    </subcellularLocation>
</comment>
<evidence type="ECO:0000256" key="3">
    <source>
        <dbReference type="ARBA" id="ARBA00022475"/>
    </source>
</evidence>
<feature type="transmembrane region" description="Helical" evidence="8">
    <location>
        <begin position="242"/>
        <end position="265"/>
    </location>
</feature>
<evidence type="ECO:0000256" key="4">
    <source>
        <dbReference type="ARBA" id="ARBA00022692"/>
    </source>
</evidence>
<dbReference type="Pfam" id="PF07690">
    <property type="entry name" value="MFS_1"/>
    <property type="match status" value="1"/>
</dbReference>
<evidence type="ECO:0000256" key="8">
    <source>
        <dbReference type="SAM" id="Phobius"/>
    </source>
</evidence>
<dbReference type="InterPro" id="IPR011701">
    <property type="entry name" value="MFS"/>
</dbReference>
<dbReference type="Proteomes" id="UP001364211">
    <property type="component" value="Unassembled WGS sequence"/>
</dbReference>
<evidence type="ECO:0000256" key="7">
    <source>
        <dbReference type="SAM" id="MobiDB-lite"/>
    </source>
</evidence>
<feature type="transmembrane region" description="Helical" evidence="8">
    <location>
        <begin position="92"/>
        <end position="114"/>
    </location>
</feature>
<sequence length="937" mass="95524">MSTAAASAQRPAATGDGELTHRQILTVLGGLMLGMFLAALDQTVVSTAIRTIADDLSGLSLQAWATTAFLITSTITTPLYGKLSDIFGRKPLFMTAITIFLIGSVACTLAWSMYSLAAFRALQGLGAGGLMSLALTILGDIVPPRERARYQGFFLAVFGTSSVIGPVIGGLLSGVDSIAGIDGWRWIFLVNVPIGLVALVVVQRVLNIPHVPRPARIDWPGALALTLCLVPLLIVAEQGREWGWGSTSSIVCYVIGGVGLLLFLLAERAYGDAALLPLRLFRTGIFSLSALLNLLIGMAMFGGIALLPQFLQIVHGATPIEAGFMMLPLVGGIMVASITSGQLTSRTGRYKIFPVIGTAFITVAMVLLWQTVTPSIPIWQLDLTMALLGLGLGLCMQTLVLAVQNAMPARDMGVTTSSVTFFRQMGGTLGTAIFLSVVFSTAGDKIADAIRSALGTEAFRSALTDPSVAADPANAQVVGALQSGQAGGLSSSVLADSSFLQRIDPRLAAPFQEGFTSAMTLAFLIAACVIAVAFVLVLFVKELPLRTMSGAQAARAEAAGSGTAPASAPTADVTSAAPSPAPAGRGDGQEPGAGAPPTTPLPVVTRQGAPAPQPQSGAPSQPSPRPHPGTVGDAAAAAGLDHQHTRNGAGPAVSGRVQGGSGAPVTGAVVTVTRLSGEQVGRTTTDGDGHYRVAVDHPGRFLVVTASADVAPHAATVSVGTEPVRHDVRLSGGSGIRGTVLDAAGTPLPGVTVSLIDHGGDVAAAGRSGDGGRWALDGVPAGRYTLTAAGEGVDPVAVGVEVPASGTAVQDLRLPQRSRLTGRVTAAPDGHPVAHALATLIDAEGAVVGSRLSGPDGTFTFEGLPAGGYTLATSGYAPVATVVALEPGRVTHSDVEFPLPLETRPPAGPQGNGNGAHNGNGRHVREGEQGLRGEARH</sequence>
<name>A0ABU8TBN9_9PSEU</name>
<feature type="compositionally biased region" description="Low complexity" evidence="7">
    <location>
        <begin position="561"/>
        <end position="578"/>
    </location>
</feature>